<proteinExistence type="predicted"/>
<gene>
    <name evidence="2" type="ORF">CARN2_1496</name>
</gene>
<sequence length="154" mass="16321">MSNHRFSSTRRRLLDSAPAAAVPLLMATGFAPTARAVETHAQVTGPVTFYADVRVAQPNKAALDAGLQAFANSMVARGALAVTLKQMVGDSTMVKNYPESYKGLLKSAYADAAQAGTLPLFTACSCALPTCRRRVPRRRTPPSTTTSCRVCTAS</sequence>
<dbReference type="InterPro" id="IPR054123">
    <property type="entry name" value="CT0912-like_N"/>
</dbReference>
<reference evidence="2" key="1">
    <citation type="submission" date="2009-10" db="EMBL/GenBank/DDBJ databases">
        <title>Diversity of trophic interactions inside an arsenic-rich microbial ecosystem.</title>
        <authorList>
            <person name="Bertin P.N."/>
            <person name="Heinrich-Salmeron A."/>
            <person name="Pelletier E."/>
            <person name="Goulhen-Chollet F."/>
            <person name="Arsene-Ploetze F."/>
            <person name="Gallien S."/>
            <person name="Calteau A."/>
            <person name="Vallenet D."/>
            <person name="Casiot C."/>
            <person name="Chane-Woon-Ming B."/>
            <person name="Giloteaux L."/>
            <person name="Barakat M."/>
            <person name="Bonnefoy V."/>
            <person name="Bruneel O."/>
            <person name="Chandler M."/>
            <person name="Cleiss J."/>
            <person name="Duran R."/>
            <person name="Elbaz-Poulichet F."/>
            <person name="Fonknechten N."/>
            <person name="Lauga B."/>
            <person name="Mornico D."/>
            <person name="Ortet P."/>
            <person name="Schaeffer C."/>
            <person name="Siguier P."/>
            <person name="Alexander Thil Smith A."/>
            <person name="Van Dorsselaer A."/>
            <person name="Weissenbach J."/>
            <person name="Medigue C."/>
            <person name="Le Paslier D."/>
        </authorList>
    </citation>
    <scope>NUCLEOTIDE SEQUENCE</scope>
</reference>
<feature type="domain" description="CT0912-like N-terminal" evidence="1">
    <location>
        <begin position="47"/>
        <end position="122"/>
    </location>
</feature>
<dbReference type="Pfam" id="PF21931">
    <property type="entry name" value="ABM-like"/>
    <property type="match status" value="1"/>
</dbReference>
<protein>
    <recommendedName>
        <fullName evidence="1">CT0912-like N-terminal domain-containing protein</fullName>
    </recommendedName>
</protein>
<comment type="caution">
    <text evidence="2">The sequence shown here is derived from an EMBL/GenBank/DDBJ whole genome shotgun (WGS) entry which is preliminary data.</text>
</comment>
<accession>E6PPL5</accession>
<dbReference type="PROSITE" id="PS51318">
    <property type="entry name" value="TAT"/>
    <property type="match status" value="1"/>
</dbReference>
<dbReference type="InterPro" id="IPR006311">
    <property type="entry name" value="TAT_signal"/>
</dbReference>
<evidence type="ECO:0000259" key="1">
    <source>
        <dbReference type="Pfam" id="PF21931"/>
    </source>
</evidence>
<dbReference type="AlphaFoldDB" id="E6PPL5"/>
<organism evidence="2">
    <name type="scientific">mine drainage metagenome</name>
    <dbReference type="NCBI Taxonomy" id="410659"/>
    <lineage>
        <taxon>unclassified sequences</taxon>
        <taxon>metagenomes</taxon>
        <taxon>ecological metagenomes</taxon>
    </lineage>
</organism>
<evidence type="ECO:0000313" key="2">
    <source>
        <dbReference type="EMBL" id="CBH96868.1"/>
    </source>
</evidence>
<dbReference type="EMBL" id="CABM01000034">
    <property type="protein sequence ID" value="CBH96868.1"/>
    <property type="molecule type" value="Genomic_DNA"/>
</dbReference>
<name>E6PPL5_9ZZZZ</name>